<proteinExistence type="predicted"/>
<sequence>MDINEQVAALAIPNRRTTPVFVHGSSKRQLYFAFPKFMMDYILKNPKSGKLWKKLIQSCKWFFDKNPIVVIPCLHFDNVFKINGFSTCSTQHCNYVRDRLIKLINAPFKLWITEFLEIVDRGGAAAQYLIPRIYKCDAEDMKLFSPSLTFDEFAFLTREVLGPVFFEMRILDKNKKQVSFEKILESLPKIQSIFYYFLGDGSDVTPDTVKKIIEMEHVKKFSRMKLQDIPPCFDFDAFSKFMLENKQIWIVLAFYDRTVTEEYMVKVKAFAEKLKTENYGNHRRPEILLNDIDLVNDM</sequence>
<organism evidence="1 2">
    <name type="scientific">Panagrolaimus davidi</name>
    <dbReference type="NCBI Taxonomy" id="227884"/>
    <lineage>
        <taxon>Eukaryota</taxon>
        <taxon>Metazoa</taxon>
        <taxon>Ecdysozoa</taxon>
        <taxon>Nematoda</taxon>
        <taxon>Chromadorea</taxon>
        <taxon>Rhabditida</taxon>
        <taxon>Tylenchina</taxon>
        <taxon>Panagrolaimomorpha</taxon>
        <taxon>Panagrolaimoidea</taxon>
        <taxon>Panagrolaimidae</taxon>
        <taxon>Panagrolaimus</taxon>
    </lineage>
</organism>
<accession>A0A914P5D1</accession>
<dbReference type="Proteomes" id="UP000887578">
    <property type="component" value="Unplaced"/>
</dbReference>
<reference evidence="2" key="1">
    <citation type="submission" date="2022-11" db="UniProtKB">
        <authorList>
            <consortium name="WormBaseParasite"/>
        </authorList>
    </citation>
    <scope>IDENTIFICATION</scope>
</reference>
<dbReference type="AlphaFoldDB" id="A0A914P5D1"/>
<protein>
    <submittedName>
        <fullName evidence="2">Uncharacterized protein</fullName>
    </submittedName>
</protein>
<evidence type="ECO:0000313" key="1">
    <source>
        <dbReference type="Proteomes" id="UP000887578"/>
    </source>
</evidence>
<name>A0A914P5D1_9BILA</name>
<evidence type="ECO:0000313" key="2">
    <source>
        <dbReference type="WBParaSite" id="PDA_v2.g12546.t1"/>
    </source>
</evidence>
<dbReference type="WBParaSite" id="PDA_v2.g12546.t1">
    <property type="protein sequence ID" value="PDA_v2.g12546.t1"/>
    <property type="gene ID" value="PDA_v2.g12546"/>
</dbReference>
<keyword evidence="1" id="KW-1185">Reference proteome</keyword>